<evidence type="ECO:0000256" key="3">
    <source>
        <dbReference type="ARBA" id="ARBA00022679"/>
    </source>
</evidence>
<dbReference type="CDD" id="cd02440">
    <property type="entry name" value="AdoMet_MTases"/>
    <property type="match status" value="1"/>
</dbReference>
<evidence type="ECO:0000256" key="1">
    <source>
        <dbReference type="ARBA" id="ARBA00008361"/>
    </source>
</evidence>
<evidence type="ECO:0000313" key="5">
    <source>
        <dbReference type="EMBL" id="NJP44573.1"/>
    </source>
</evidence>
<name>A0ABX0ZSU3_9ACTN</name>
<evidence type="ECO:0000256" key="2">
    <source>
        <dbReference type="ARBA" id="ARBA00022603"/>
    </source>
</evidence>
<sequence length="285" mass="30436">MAEQDEELTRRSRSFGSIAEEYGRLRPAPCDAAVDWLLPPGCRSVLDLAAGAGTLTGLLAERVPEVTAVEPDDRMRGVLAERVPGAAVLSGTAEDVPLPDGRLDAVVVSSAWHWFDPARAVPEIGRVLRPGGRLGVVWNSLDVSVPWVGEWYAGLRPENAAVTRDPASRHAGRGARLRGDLDIPGSPFGEVEEAAFTCTRRSTPRDAAALLGTYSRVILLPAENRAALLTRAERSLREMLSLGAAGDRATGRDQDAGAAGDAEFDLPFRSLCWRATRTAGIQPAP</sequence>
<dbReference type="RefSeq" id="WP_167983432.1">
    <property type="nucleotide sequence ID" value="NZ_JAATEJ010000009.1"/>
</dbReference>
<dbReference type="InterPro" id="IPR051052">
    <property type="entry name" value="Diverse_substrate_MTase"/>
</dbReference>
<keyword evidence="2 5" id="KW-0489">Methyltransferase</keyword>
<proteinExistence type="inferred from homology"/>
<accession>A0ABX0ZSU3</accession>
<reference evidence="5 6" key="1">
    <citation type="submission" date="2020-03" db="EMBL/GenBank/DDBJ databases">
        <title>WGS of actinomycetes isolated from Thailand.</title>
        <authorList>
            <person name="Thawai C."/>
        </authorList>
    </citation>
    <scope>NUCLEOTIDE SEQUENCE [LARGE SCALE GENOMIC DNA]</scope>
    <source>
        <strain evidence="5 6">PRB2-1</strain>
    </source>
</reference>
<gene>
    <name evidence="5" type="ORF">HCN08_14390</name>
</gene>
<dbReference type="Proteomes" id="UP000734511">
    <property type="component" value="Unassembled WGS sequence"/>
</dbReference>
<evidence type="ECO:0000259" key="4">
    <source>
        <dbReference type="Pfam" id="PF08241"/>
    </source>
</evidence>
<feature type="domain" description="Methyltransferase type 11" evidence="4">
    <location>
        <begin position="46"/>
        <end position="134"/>
    </location>
</feature>
<keyword evidence="3" id="KW-0808">Transferase</keyword>
<dbReference type="Pfam" id="PF08241">
    <property type="entry name" value="Methyltransf_11"/>
    <property type="match status" value="1"/>
</dbReference>
<comment type="caution">
    <text evidence="5">The sequence shown here is derived from an EMBL/GenBank/DDBJ whole genome shotgun (WGS) entry which is preliminary data.</text>
</comment>
<evidence type="ECO:0000313" key="6">
    <source>
        <dbReference type="Proteomes" id="UP000734511"/>
    </source>
</evidence>
<dbReference type="Gene3D" id="3.40.50.150">
    <property type="entry name" value="Vaccinia Virus protein VP39"/>
    <property type="match status" value="1"/>
</dbReference>
<dbReference type="PANTHER" id="PTHR44942">
    <property type="entry name" value="METHYLTRANSF_11 DOMAIN-CONTAINING PROTEIN"/>
    <property type="match status" value="1"/>
</dbReference>
<dbReference type="PANTHER" id="PTHR44942:SF4">
    <property type="entry name" value="METHYLTRANSFERASE TYPE 11 DOMAIN-CONTAINING PROTEIN"/>
    <property type="match status" value="1"/>
</dbReference>
<organism evidence="5 6">
    <name type="scientific">Actinacidiphila epipremni</name>
    <dbReference type="NCBI Taxonomy" id="2053013"/>
    <lineage>
        <taxon>Bacteria</taxon>
        <taxon>Bacillati</taxon>
        <taxon>Actinomycetota</taxon>
        <taxon>Actinomycetes</taxon>
        <taxon>Kitasatosporales</taxon>
        <taxon>Streptomycetaceae</taxon>
        <taxon>Actinacidiphila</taxon>
    </lineage>
</organism>
<dbReference type="InterPro" id="IPR013216">
    <property type="entry name" value="Methyltransf_11"/>
</dbReference>
<dbReference type="InterPro" id="IPR029063">
    <property type="entry name" value="SAM-dependent_MTases_sf"/>
</dbReference>
<dbReference type="EMBL" id="JAATEJ010000009">
    <property type="protein sequence ID" value="NJP44573.1"/>
    <property type="molecule type" value="Genomic_DNA"/>
</dbReference>
<comment type="similarity">
    <text evidence="1">Belongs to the methyltransferase superfamily.</text>
</comment>
<dbReference type="SUPFAM" id="SSF53335">
    <property type="entry name" value="S-adenosyl-L-methionine-dependent methyltransferases"/>
    <property type="match status" value="1"/>
</dbReference>
<dbReference type="GO" id="GO:0032259">
    <property type="term" value="P:methylation"/>
    <property type="evidence" value="ECO:0007669"/>
    <property type="project" value="UniProtKB-KW"/>
</dbReference>
<protein>
    <submittedName>
        <fullName evidence="5">Class I SAM-dependent methyltransferase</fullName>
    </submittedName>
</protein>
<dbReference type="GO" id="GO:0008168">
    <property type="term" value="F:methyltransferase activity"/>
    <property type="evidence" value="ECO:0007669"/>
    <property type="project" value="UniProtKB-KW"/>
</dbReference>
<keyword evidence="6" id="KW-1185">Reference proteome</keyword>